<evidence type="ECO:0000256" key="1">
    <source>
        <dbReference type="SAM" id="Phobius"/>
    </source>
</evidence>
<keyword evidence="1" id="KW-0812">Transmembrane</keyword>
<dbReference type="RefSeq" id="WP_107948236.1">
    <property type="nucleotide sequence ID" value="NZ_CP073713.1"/>
</dbReference>
<comment type="caution">
    <text evidence="2">The sequence shown here is derived from an EMBL/GenBank/DDBJ whole genome shotgun (WGS) entry which is preliminary data.</text>
</comment>
<feature type="transmembrane region" description="Helical" evidence="1">
    <location>
        <begin position="62"/>
        <end position="82"/>
    </location>
</feature>
<evidence type="ECO:0000313" key="3">
    <source>
        <dbReference type="Proteomes" id="UP001549363"/>
    </source>
</evidence>
<name>A0ABV2PGH5_9BACI</name>
<protein>
    <submittedName>
        <fullName evidence="2">TM2 domain-containing membrane protein YozV</fullName>
    </submittedName>
</protein>
<dbReference type="EMBL" id="JBEPSB010000003">
    <property type="protein sequence ID" value="MET4560020.1"/>
    <property type="molecule type" value="Genomic_DNA"/>
</dbReference>
<organism evidence="2 3">
    <name type="scientific">Lysinibacillus parviboronicapiens</name>
    <dbReference type="NCBI Taxonomy" id="436516"/>
    <lineage>
        <taxon>Bacteria</taxon>
        <taxon>Bacillati</taxon>
        <taxon>Bacillota</taxon>
        <taxon>Bacilli</taxon>
        <taxon>Bacillales</taxon>
        <taxon>Bacillaceae</taxon>
        <taxon>Lysinibacillus</taxon>
    </lineage>
</organism>
<dbReference type="Proteomes" id="UP001549363">
    <property type="component" value="Unassembled WGS sequence"/>
</dbReference>
<keyword evidence="1" id="KW-0472">Membrane</keyword>
<keyword evidence="3" id="KW-1185">Reference proteome</keyword>
<evidence type="ECO:0000313" key="2">
    <source>
        <dbReference type="EMBL" id="MET4560020.1"/>
    </source>
</evidence>
<keyword evidence="1" id="KW-1133">Transmembrane helix</keyword>
<accession>A0ABV2PGH5</accession>
<feature type="transmembrane region" description="Helical" evidence="1">
    <location>
        <begin position="88"/>
        <end position="116"/>
    </location>
</feature>
<reference evidence="2 3" key="1">
    <citation type="submission" date="2024-06" db="EMBL/GenBank/DDBJ databases">
        <title>Sorghum-associated microbial communities from plants grown in Nebraska, USA.</title>
        <authorList>
            <person name="Schachtman D."/>
        </authorList>
    </citation>
    <scope>NUCLEOTIDE SEQUENCE [LARGE SCALE GENOMIC DNA]</scope>
    <source>
        <strain evidence="2 3">736</strain>
    </source>
</reference>
<proteinExistence type="predicted"/>
<sequence length="137" mass="15164">MYCTYCATTLSDQLEICPTCGVRNFTVHNHCHNCGSDTNAIQEMCTTCGIILKNTRKSTENFHPMIPTLLTLLIPGVGQIINKQVGKGFLLLIIFALSVFIPFGIGLVIVGLLIIIDAYLVGKKHYEGKLVGKWQFF</sequence>
<gene>
    <name evidence="2" type="ORF">ABIA69_001163</name>
</gene>